<keyword evidence="3" id="KW-1185">Reference proteome</keyword>
<name>A0A5C4UTZ0_9ACTN</name>
<keyword evidence="2" id="KW-0808">Transferase</keyword>
<comment type="caution">
    <text evidence="2">The sequence shown here is derived from an EMBL/GenBank/DDBJ whole genome shotgun (WGS) entry which is preliminary data.</text>
</comment>
<evidence type="ECO:0000313" key="3">
    <source>
        <dbReference type="Proteomes" id="UP000311713"/>
    </source>
</evidence>
<dbReference type="PROSITE" id="PS51186">
    <property type="entry name" value="GNAT"/>
    <property type="match status" value="1"/>
</dbReference>
<evidence type="ECO:0000313" key="2">
    <source>
        <dbReference type="EMBL" id="TNM26646.1"/>
    </source>
</evidence>
<accession>A0A5C4UTZ0</accession>
<gene>
    <name evidence="2" type="ORF">FH715_23115</name>
</gene>
<sequence length="159" mass="16780">MAPPSSPGAAPGASPTYGWRAPFLSTEAEALHAEGFGRPAGAHDWWARFTAHSLGWVCARDREGTLIGLVNVAWDGGEHAFLLDTVVARAARRRGVGRELVRRAAEGARAAGCGWLHVDYEPGLGAFYDASLGFRPTEAGLLRLDRTAPPAPDAGRPGP</sequence>
<dbReference type="InterPro" id="IPR016181">
    <property type="entry name" value="Acyl_CoA_acyltransferase"/>
</dbReference>
<dbReference type="SUPFAM" id="SSF55729">
    <property type="entry name" value="Acyl-CoA N-acyltransferases (Nat)"/>
    <property type="match status" value="1"/>
</dbReference>
<dbReference type="EMBL" id="VDGT01000021">
    <property type="protein sequence ID" value="TNM26646.1"/>
    <property type="molecule type" value="Genomic_DNA"/>
</dbReference>
<feature type="domain" description="N-acetyltransferase" evidence="1">
    <location>
        <begin position="15"/>
        <end position="159"/>
    </location>
</feature>
<protein>
    <submittedName>
        <fullName evidence="2">GNAT family N-acetyltransferase</fullName>
    </submittedName>
</protein>
<dbReference type="GO" id="GO:0016747">
    <property type="term" value="F:acyltransferase activity, transferring groups other than amino-acyl groups"/>
    <property type="evidence" value="ECO:0007669"/>
    <property type="project" value="InterPro"/>
</dbReference>
<dbReference type="OrthoDB" id="4549080at2"/>
<dbReference type="Pfam" id="PF00583">
    <property type="entry name" value="Acetyltransf_1"/>
    <property type="match status" value="1"/>
</dbReference>
<evidence type="ECO:0000259" key="1">
    <source>
        <dbReference type="PROSITE" id="PS51186"/>
    </source>
</evidence>
<reference evidence="2 3" key="1">
    <citation type="submission" date="2019-06" db="EMBL/GenBank/DDBJ databases">
        <title>Draft genome of Streptomyces sedi sp. JCM16909.</title>
        <authorList>
            <person name="Klykleung N."/>
            <person name="Tanasupawat S."/>
            <person name="Kudo T."/>
            <person name="Yuki M."/>
            <person name="Ohkuma M."/>
        </authorList>
    </citation>
    <scope>NUCLEOTIDE SEQUENCE [LARGE SCALE GENOMIC DNA]</scope>
    <source>
        <strain evidence="2 3">JCM 16909</strain>
    </source>
</reference>
<dbReference type="InterPro" id="IPR000182">
    <property type="entry name" value="GNAT_dom"/>
</dbReference>
<organism evidence="2 3">
    <name type="scientific">Streptomyces sedi</name>
    <dbReference type="NCBI Taxonomy" id="555059"/>
    <lineage>
        <taxon>Bacteria</taxon>
        <taxon>Bacillati</taxon>
        <taxon>Actinomycetota</taxon>
        <taxon>Actinomycetes</taxon>
        <taxon>Kitasatosporales</taxon>
        <taxon>Streptomycetaceae</taxon>
        <taxon>Streptomyces</taxon>
    </lineage>
</organism>
<dbReference type="AlphaFoldDB" id="A0A5C4UTZ0"/>
<dbReference type="RefSeq" id="WP_139648459.1">
    <property type="nucleotide sequence ID" value="NZ_BAAAZS010000154.1"/>
</dbReference>
<dbReference type="Gene3D" id="3.40.630.30">
    <property type="match status" value="1"/>
</dbReference>
<dbReference type="Proteomes" id="UP000311713">
    <property type="component" value="Unassembled WGS sequence"/>
</dbReference>
<proteinExistence type="predicted"/>